<name>A0A0F6SG16_9BACT</name>
<gene>
    <name evidence="5" type="ORF">DB32_005058</name>
</gene>
<dbReference type="InterPro" id="IPR036388">
    <property type="entry name" value="WH-like_DNA-bd_sf"/>
</dbReference>
<dbReference type="AlphaFoldDB" id="A0A0F6SG16"/>
<keyword evidence="6" id="KW-1185">Reference proteome</keyword>
<dbReference type="OrthoDB" id="9800350at2"/>
<dbReference type="InterPro" id="IPR036390">
    <property type="entry name" value="WH_DNA-bd_sf"/>
</dbReference>
<dbReference type="RefSeq" id="WP_053235113.1">
    <property type="nucleotide sequence ID" value="NZ_CP011125.1"/>
</dbReference>
<dbReference type="STRING" id="927083.DB32_005058"/>
<evidence type="ECO:0000256" key="2">
    <source>
        <dbReference type="ARBA" id="ARBA00023125"/>
    </source>
</evidence>
<sequence>MAHDLQRRFGCPVELSMEVLGGKWKTVLLARLKDGPLRYAELRALVPGLSDKVLTQRLRDMEELGLVEVTRRAGTSTYRTTARAERLRPALDALYACGVALAPEVGASVE</sequence>
<feature type="domain" description="HTH hxlR-type" evidence="4">
    <location>
        <begin position="11"/>
        <end position="106"/>
    </location>
</feature>
<accession>A0A0F6SG16</accession>
<proteinExistence type="predicted"/>
<dbReference type="InterPro" id="IPR011991">
    <property type="entry name" value="ArsR-like_HTH"/>
</dbReference>
<dbReference type="SUPFAM" id="SSF46785">
    <property type="entry name" value="Winged helix' DNA-binding domain"/>
    <property type="match status" value="1"/>
</dbReference>
<dbReference type="GO" id="GO:0006355">
    <property type="term" value="P:regulation of DNA-templated transcription"/>
    <property type="evidence" value="ECO:0007669"/>
    <property type="project" value="UniProtKB-ARBA"/>
</dbReference>
<dbReference type="CDD" id="cd00090">
    <property type="entry name" value="HTH_ARSR"/>
    <property type="match status" value="1"/>
</dbReference>
<evidence type="ECO:0000256" key="3">
    <source>
        <dbReference type="ARBA" id="ARBA00023163"/>
    </source>
</evidence>
<dbReference type="Pfam" id="PF01638">
    <property type="entry name" value="HxlR"/>
    <property type="match status" value="1"/>
</dbReference>
<dbReference type="PANTHER" id="PTHR33204:SF29">
    <property type="entry name" value="TRANSCRIPTIONAL REGULATOR"/>
    <property type="match status" value="1"/>
</dbReference>
<organism evidence="5 6">
    <name type="scientific">Sandaracinus amylolyticus</name>
    <dbReference type="NCBI Taxonomy" id="927083"/>
    <lineage>
        <taxon>Bacteria</taxon>
        <taxon>Pseudomonadati</taxon>
        <taxon>Myxococcota</taxon>
        <taxon>Polyangia</taxon>
        <taxon>Polyangiales</taxon>
        <taxon>Sandaracinaceae</taxon>
        <taxon>Sandaracinus</taxon>
    </lineage>
</organism>
<dbReference type="GO" id="GO:0003677">
    <property type="term" value="F:DNA binding"/>
    <property type="evidence" value="ECO:0007669"/>
    <property type="project" value="UniProtKB-KW"/>
</dbReference>
<dbReference type="PANTHER" id="PTHR33204">
    <property type="entry name" value="TRANSCRIPTIONAL REGULATOR, MARR FAMILY"/>
    <property type="match status" value="1"/>
</dbReference>
<dbReference type="PROSITE" id="PS51118">
    <property type="entry name" value="HTH_HXLR"/>
    <property type="match status" value="1"/>
</dbReference>
<keyword evidence="2" id="KW-0238">DNA-binding</keyword>
<evidence type="ECO:0000259" key="4">
    <source>
        <dbReference type="PROSITE" id="PS51118"/>
    </source>
</evidence>
<protein>
    <submittedName>
        <fullName evidence="5">Transcriptional regulator, HxlR family protein</fullName>
    </submittedName>
</protein>
<keyword evidence="3" id="KW-0804">Transcription</keyword>
<dbReference type="KEGG" id="samy:DB32_005058"/>
<keyword evidence="1" id="KW-0805">Transcription regulation</keyword>
<reference evidence="5 6" key="1">
    <citation type="submission" date="2015-03" db="EMBL/GenBank/DDBJ databases">
        <title>Genome assembly of Sandaracinus amylolyticus DSM 53668.</title>
        <authorList>
            <person name="Sharma G."/>
            <person name="Subramanian S."/>
        </authorList>
    </citation>
    <scope>NUCLEOTIDE SEQUENCE [LARGE SCALE GENOMIC DNA]</scope>
    <source>
        <strain evidence="5 6">DSM 53668</strain>
    </source>
</reference>
<evidence type="ECO:0000256" key="1">
    <source>
        <dbReference type="ARBA" id="ARBA00023015"/>
    </source>
</evidence>
<evidence type="ECO:0000313" key="6">
    <source>
        <dbReference type="Proteomes" id="UP000034883"/>
    </source>
</evidence>
<evidence type="ECO:0000313" key="5">
    <source>
        <dbReference type="EMBL" id="AKF07909.1"/>
    </source>
</evidence>
<dbReference type="EMBL" id="CP011125">
    <property type="protein sequence ID" value="AKF07909.1"/>
    <property type="molecule type" value="Genomic_DNA"/>
</dbReference>
<dbReference type="Proteomes" id="UP000034883">
    <property type="component" value="Chromosome"/>
</dbReference>
<dbReference type="Gene3D" id="1.10.10.10">
    <property type="entry name" value="Winged helix-like DNA-binding domain superfamily/Winged helix DNA-binding domain"/>
    <property type="match status" value="1"/>
</dbReference>
<dbReference type="InterPro" id="IPR002577">
    <property type="entry name" value="HTH_HxlR"/>
</dbReference>